<dbReference type="GeneID" id="92355173"/>
<name>A0AAT9GUG9_9CREN</name>
<sequence length="175" mass="19937">MKAIVEYFNGENVQLYPGIIGIKVKKSKEEQIEINSDEELDNISLKEGIAYVHNSTPLLIKGVTSQYILPKPLKLLRIGIPISLENAEQIQVNWLTFFDKDYILVGFDITDSFDKPFAILEFDEGFTKVVLKDEFSGSKPKKEKVKKAKRKKKSAKRSSKKSKAKSKSARKSRRV</sequence>
<feature type="compositionally biased region" description="Basic residues" evidence="1">
    <location>
        <begin position="139"/>
        <end position="175"/>
    </location>
</feature>
<dbReference type="RefSeq" id="WP_369609802.1">
    <property type="nucleotide sequence ID" value="NZ_AP031322.1"/>
</dbReference>
<dbReference type="KEGG" id="sjv:SJAV_22200"/>
<proteinExistence type="predicted"/>
<reference evidence="2" key="1">
    <citation type="submission" date="2024-03" db="EMBL/GenBank/DDBJ databases">
        <title>Complete genome sequence of Sulfurisphaera javensis strain KD-1.</title>
        <authorList>
            <person name="Sakai H."/>
            <person name="Nur N."/>
            <person name="Suwanto A."/>
            <person name="Kurosawa N."/>
        </authorList>
    </citation>
    <scope>NUCLEOTIDE SEQUENCE</scope>
    <source>
        <strain evidence="2">KD-1</strain>
    </source>
</reference>
<feature type="region of interest" description="Disordered" evidence="1">
    <location>
        <begin position="137"/>
        <end position="175"/>
    </location>
</feature>
<dbReference type="AlphaFoldDB" id="A0AAT9GUG9"/>
<evidence type="ECO:0000313" key="2">
    <source>
        <dbReference type="EMBL" id="BFH74276.1"/>
    </source>
</evidence>
<dbReference type="EMBL" id="AP031322">
    <property type="protein sequence ID" value="BFH74276.1"/>
    <property type="molecule type" value="Genomic_DNA"/>
</dbReference>
<evidence type="ECO:0000256" key="1">
    <source>
        <dbReference type="SAM" id="MobiDB-lite"/>
    </source>
</evidence>
<accession>A0AAT9GUG9</accession>
<organism evidence="2">
    <name type="scientific">Sulfurisphaera javensis</name>
    <dbReference type="NCBI Taxonomy" id="2049879"/>
    <lineage>
        <taxon>Archaea</taxon>
        <taxon>Thermoproteota</taxon>
        <taxon>Thermoprotei</taxon>
        <taxon>Sulfolobales</taxon>
        <taxon>Sulfolobaceae</taxon>
        <taxon>Sulfurisphaera</taxon>
    </lineage>
</organism>
<protein>
    <submittedName>
        <fullName evidence="2">Uncharacterized protein</fullName>
    </submittedName>
</protein>
<gene>
    <name evidence="2" type="ORF">SJAV_22200</name>
</gene>